<name>A0ABW5CCV7_9PROT</name>
<organism evidence="2 3">
    <name type="scientific">Phaeospirillum tilakii</name>
    <dbReference type="NCBI Taxonomy" id="741673"/>
    <lineage>
        <taxon>Bacteria</taxon>
        <taxon>Pseudomonadati</taxon>
        <taxon>Pseudomonadota</taxon>
        <taxon>Alphaproteobacteria</taxon>
        <taxon>Rhodospirillales</taxon>
        <taxon>Rhodospirillaceae</taxon>
        <taxon>Phaeospirillum</taxon>
    </lineage>
</organism>
<feature type="compositionally biased region" description="Pro residues" evidence="1">
    <location>
        <begin position="114"/>
        <end position="123"/>
    </location>
</feature>
<dbReference type="Proteomes" id="UP001597296">
    <property type="component" value="Unassembled WGS sequence"/>
</dbReference>
<gene>
    <name evidence="2" type="ORF">ACFSNB_12785</name>
</gene>
<comment type="caution">
    <text evidence="2">The sequence shown here is derived from an EMBL/GenBank/DDBJ whole genome shotgun (WGS) entry which is preliminary data.</text>
</comment>
<keyword evidence="3" id="KW-1185">Reference proteome</keyword>
<sequence length="539" mass="59191">MTTLPEDQRRLLDGLLAQLGRQPDQAALIHFVTEVLRSLLRRQGDTEFREAIEAAFVEGVVQHDRPEQRALAAEVIRVVIVKRPEIARAWRAARGGAAAADAPARRSSDQPDHAPAPPPPPVPALDDPFAVAEAGLGRYLAELVRRRVTAFETPPARMPSAAYRVGPPFFLFDPSFPDLLAGFVAGPLLRACRDGMERRVYRPFEDRIPLDDHDWAAFMEDKREAVWAILLDRLRKLAEAQRRAEAKQTAPEAAPAAPSYRVVEKRVTRPRVFKVLGVGFTLGEVTTTRRVRVRRPDPNALDPEEVTALDLFAALDREAEQHGIDLPDGVDLALIRALLAGDPRPFATTRDALMALMGHASTSGPFLVEKLQAAEHSLDPVLVDILGMMLFTRFGHARFGLTELQSYCHGVSRDTAGTAPSRPFCTQELAARPGALVVQFREAMRRRAHADVVGTTVALLVECWLGLGRQGLTAALAEGLALFDSFGPLFADDPDRAALIELTRMVRDELTAPTLGRASLLLAVGRIYDPVARRATGRH</sequence>
<accession>A0ABW5CCV7</accession>
<evidence type="ECO:0000313" key="3">
    <source>
        <dbReference type="Proteomes" id="UP001597296"/>
    </source>
</evidence>
<feature type="region of interest" description="Disordered" evidence="1">
    <location>
        <begin position="98"/>
        <end position="125"/>
    </location>
</feature>
<dbReference type="RefSeq" id="WP_377317141.1">
    <property type="nucleotide sequence ID" value="NZ_JBHUIY010000026.1"/>
</dbReference>
<proteinExistence type="predicted"/>
<reference evidence="3" key="1">
    <citation type="journal article" date="2019" name="Int. J. Syst. Evol. Microbiol.">
        <title>The Global Catalogue of Microorganisms (GCM) 10K type strain sequencing project: providing services to taxonomists for standard genome sequencing and annotation.</title>
        <authorList>
            <consortium name="The Broad Institute Genomics Platform"/>
            <consortium name="The Broad Institute Genome Sequencing Center for Infectious Disease"/>
            <person name="Wu L."/>
            <person name="Ma J."/>
        </authorList>
    </citation>
    <scope>NUCLEOTIDE SEQUENCE [LARGE SCALE GENOMIC DNA]</scope>
    <source>
        <strain evidence="3">KCTC 15012</strain>
    </source>
</reference>
<evidence type="ECO:0000256" key="1">
    <source>
        <dbReference type="SAM" id="MobiDB-lite"/>
    </source>
</evidence>
<protein>
    <submittedName>
        <fullName evidence="2">Uncharacterized protein</fullName>
    </submittedName>
</protein>
<feature type="compositionally biased region" description="Basic and acidic residues" evidence="1">
    <location>
        <begin position="103"/>
        <end position="112"/>
    </location>
</feature>
<evidence type="ECO:0000313" key="2">
    <source>
        <dbReference type="EMBL" id="MFD2234682.1"/>
    </source>
</evidence>
<dbReference type="EMBL" id="JBHUIY010000026">
    <property type="protein sequence ID" value="MFD2234682.1"/>
    <property type="molecule type" value="Genomic_DNA"/>
</dbReference>